<evidence type="ECO:0000313" key="3">
    <source>
        <dbReference type="EMBL" id="NKY59411.1"/>
    </source>
</evidence>
<evidence type="ECO:0000313" key="4">
    <source>
        <dbReference type="Proteomes" id="UP000570678"/>
    </source>
</evidence>
<keyword evidence="4" id="KW-1185">Reference proteome</keyword>
<feature type="region of interest" description="Disordered" evidence="1">
    <location>
        <begin position="616"/>
        <end position="647"/>
    </location>
</feature>
<dbReference type="InterPro" id="IPR055247">
    <property type="entry name" value="InsJ-like_HTH"/>
</dbReference>
<dbReference type="InterPro" id="IPR012337">
    <property type="entry name" value="RNaseH-like_sf"/>
</dbReference>
<dbReference type="SUPFAM" id="SSF53098">
    <property type="entry name" value="Ribonuclease H-like"/>
    <property type="match status" value="2"/>
</dbReference>
<evidence type="ECO:0000259" key="2">
    <source>
        <dbReference type="PROSITE" id="PS50994"/>
    </source>
</evidence>
<feature type="compositionally biased region" description="Basic and acidic residues" evidence="1">
    <location>
        <begin position="627"/>
        <end position="644"/>
    </location>
</feature>
<feature type="domain" description="Integrase catalytic" evidence="2">
    <location>
        <begin position="232"/>
        <end position="463"/>
    </location>
</feature>
<dbReference type="PANTHER" id="PTHR35004:SF6">
    <property type="entry name" value="TRANSPOSASE"/>
    <property type="match status" value="1"/>
</dbReference>
<dbReference type="PROSITE" id="PS50994">
    <property type="entry name" value="INTEGRASE"/>
    <property type="match status" value="1"/>
</dbReference>
<proteinExistence type="predicted"/>
<sequence>MTSTMQLGIGVTVWIAGRSWTVQSFDGGTVVLVSADEVMRVEIGELARIARLVESDPVSDPASAVPVGVLLTSLKSKQLRKLEKRAARLRELGSVPMSERAPAYRKLASELGVSVRTLQRWLSAYETAGTAGLVDSRIVRSTRRGVDPLWDEACLAELRQYTNRSTPSKGAIIEATAVRLQNEHGSEAVRVPSQATAYRRVKELSKGKYSFGNAKARRSVANRPGTPYGRLRATRPGEYVVLDTNDLDVFAMEPVTLRWVRVQLTVAMDLYSRCILGLRLSPISTKSVDVANVLFQCVSPQLAAEGGIWPFHGVPGTVLVGHEHISPLKVWHTGDLLACMPESVIYDRGAQYMAAHVLGACQRFGINVQPAIPKKPTDKPALERFFRTLRQGLLEYLPAYKGPDIASRGLDVEGQAFYYVSELEQIIREWVGSVYHRSRHTGLCIPECAGVKLSPSEVFEIGVAASGGLTLPTNPDLAYEFLDVQWRQITHEGVSIDSRIYDGPGLSDYRDTRSPYKGKYAGKWPIFVDVHDIRQVYFRDPDPGPSQSVKPQWHPLTWEHAAALHQPFCQDAAEYVKRVSLRENRFVEPRKAVRELLEQWSRGQVETRRDRNLARRLSAQRATQDAELGRITDHGGAEERRERASVPGVAEMLAERDLRAAQVEANDDLDVFARYYDEHPDSAGLEVLD</sequence>
<dbReference type="GO" id="GO:0015074">
    <property type="term" value="P:DNA integration"/>
    <property type="evidence" value="ECO:0007669"/>
    <property type="project" value="InterPro"/>
</dbReference>
<comment type="caution">
    <text evidence="3">The sequence shown here is derived from an EMBL/GenBank/DDBJ whole genome shotgun (WGS) entry which is preliminary data.</text>
</comment>
<dbReference type="InterPro" id="IPR009057">
    <property type="entry name" value="Homeodomain-like_sf"/>
</dbReference>
<dbReference type="SUPFAM" id="SSF46689">
    <property type="entry name" value="Homeodomain-like"/>
    <property type="match status" value="1"/>
</dbReference>
<name>A0A846YNX2_9NOCA</name>
<gene>
    <name evidence="3" type="ORF">HGA15_25295</name>
</gene>
<dbReference type="EMBL" id="JAAXOT010000015">
    <property type="protein sequence ID" value="NKY59411.1"/>
    <property type="molecule type" value="Genomic_DNA"/>
</dbReference>
<dbReference type="GO" id="GO:0003676">
    <property type="term" value="F:nucleic acid binding"/>
    <property type="evidence" value="ECO:0007669"/>
    <property type="project" value="InterPro"/>
</dbReference>
<dbReference type="RefSeq" id="WP_062978888.1">
    <property type="nucleotide sequence ID" value="NZ_JAAXOT010000015.1"/>
</dbReference>
<dbReference type="Gene3D" id="3.30.420.10">
    <property type="entry name" value="Ribonuclease H-like superfamily/Ribonuclease H"/>
    <property type="match status" value="1"/>
</dbReference>
<dbReference type="PANTHER" id="PTHR35004">
    <property type="entry name" value="TRANSPOSASE RV3428C-RELATED"/>
    <property type="match status" value="1"/>
</dbReference>
<accession>A0A846YNX2</accession>
<protein>
    <submittedName>
        <fullName evidence="3">Transposase</fullName>
    </submittedName>
</protein>
<dbReference type="Pfam" id="PF13518">
    <property type="entry name" value="HTH_28"/>
    <property type="match status" value="1"/>
</dbReference>
<organism evidence="3 4">
    <name type="scientific">Nocardia flavorosea</name>
    <dbReference type="NCBI Taxonomy" id="53429"/>
    <lineage>
        <taxon>Bacteria</taxon>
        <taxon>Bacillati</taxon>
        <taxon>Actinomycetota</taxon>
        <taxon>Actinomycetes</taxon>
        <taxon>Mycobacteriales</taxon>
        <taxon>Nocardiaceae</taxon>
        <taxon>Nocardia</taxon>
    </lineage>
</organism>
<evidence type="ECO:0000256" key="1">
    <source>
        <dbReference type="SAM" id="MobiDB-lite"/>
    </source>
</evidence>
<dbReference type="Proteomes" id="UP000570678">
    <property type="component" value="Unassembled WGS sequence"/>
</dbReference>
<dbReference type="AlphaFoldDB" id="A0A846YNX2"/>
<reference evidence="3 4" key="1">
    <citation type="submission" date="2020-04" db="EMBL/GenBank/DDBJ databases">
        <title>MicrobeNet Type strains.</title>
        <authorList>
            <person name="Nicholson A.C."/>
        </authorList>
    </citation>
    <scope>NUCLEOTIDE SEQUENCE [LARGE SCALE GENOMIC DNA]</scope>
    <source>
        <strain evidence="3 4">JCM 3332</strain>
    </source>
</reference>
<dbReference type="InterPro" id="IPR001584">
    <property type="entry name" value="Integrase_cat-core"/>
</dbReference>
<dbReference type="InterPro" id="IPR036397">
    <property type="entry name" value="RNaseH_sf"/>
</dbReference>